<evidence type="ECO:0000256" key="4">
    <source>
        <dbReference type="ARBA" id="ARBA00013078"/>
    </source>
</evidence>
<evidence type="ECO:0000256" key="2">
    <source>
        <dbReference type="ARBA" id="ARBA00004818"/>
    </source>
</evidence>
<dbReference type="AlphaFoldDB" id="A0A4P9VHC7"/>
<dbReference type="Gene3D" id="3.40.50.1000">
    <property type="entry name" value="HAD superfamily/HAD-like"/>
    <property type="match status" value="1"/>
</dbReference>
<protein>
    <recommendedName>
        <fullName evidence="4">phosphoglycolate phosphatase</fullName>
        <ecNumber evidence="4">3.1.3.18</ecNumber>
    </recommendedName>
</protein>
<dbReference type="SFLD" id="SFLDG01135">
    <property type="entry name" value="C1.5.6:_HAD__Beta-PGM__Phospha"/>
    <property type="match status" value="1"/>
</dbReference>
<dbReference type="RefSeq" id="WP_094786052.1">
    <property type="nucleotide sequence ID" value="NZ_NDXW01000001.1"/>
</dbReference>
<dbReference type="Pfam" id="PF13419">
    <property type="entry name" value="HAD_2"/>
    <property type="match status" value="1"/>
</dbReference>
<dbReference type="GO" id="GO:0006281">
    <property type="term" value="P:DNA repair"/>
    <property type="evidence" value="ECO:0007669"/>
    <property type="project" value="TreeGrafter"/>
</dbReference>
<gene>
    <name evidence="5" type="ORF">B9G39_03405</name>
</gene>
<dbReference type="PANTHER" id="PTHR43434">
    <property type="entry name" value="PHOSPHOGLYCOLATE PHOSPHATASE"/>
    <property type="match status" value="1"/>
</dbReference>
<dbReference type="SFLD" id="SFLDG01129">
    <property type="entry name" value="C1.5:_HAD__Beta-PGM__Phosphata"/>
    <property type="match status" value="1"/>
</dbReference>
<dbReference type="Gene3D" id="1.10.150.240">
    <property type="entry name" value="Putative phosphatase, domain 2"/>
    <property type="match status" value="1"/>
</dbReference>
<dbReference type="PANTHER" id="PTHR43434:SF1">
    <property type="entry name" value="PHOSPHOGLYCOLATE PHOSPHATASE"/>
    <property type="match status" value="1"/>
</dbReference>
<evidence type="ECO:0000256" key="1">
    <source>
        <dbReference type="ARBA" id="ARBA00000830"/>
    </source>
</evidence>
<organism evidence="5 6">
    <name type="scientific">Zooshikella ganghwensis</name>
    <dbReference type="NCBI Taxonomy" id="202772"/>
    <lineage>
        <taxon>Bacteria</taxon>
        <taxon>Pseudomonadati</taxon>
        <taxon>Pseudomonadota</taxon>
        <taxon>Gammaproteobacteria</taxon>
        <taxon>Oceanospirillales</taxon>
        <taxon>Zooshikellaceae</taxon>
        <taxon>Zooshikella</taxon>
    </lineage>
</organism>
<comment type="catalytic activity">
    <reaction evidence="1">
        <text>2-phosphoglycolate + H2O = glycolate + phosphate</text>
        <dbReference type="Rhea" id="RHEA:14369"/>
        <dbReference type="ChEBI" id="CHEBI:15377"/>
        <dbReference type="ChEBI" id="CHEBI:29805"/>
        <dbReference type="ChEBI" id="CHEBI:43474"/>
        <dbReference type="ChEBI" id="CHEBI:58033"/>
        <dbReference type="EC" id="3.1.3.18"/>
    </reaction>
</comment>
<dbReference type="Proteomes" id="UP000257039">
    <property type="component" value="Unassembled WGS sequence"/>
</dbReference>
<dbReference type="EC" id="3.1.3.18" evidence="4"/>
<dbReference type="SUPFAM" id="SSF56784">
    <property type="entry name" value="HAD-like"/>
    <property type="match status" value="1"/>
</dbReference>
<accession>A0A4P9VHC7</accession>
<evidence type="ECO:0000313" key="6">
    <source>
        <dbReference type="Proteomes" id="UP000257039"/>
    </source>
</evidence>
<dbReference type="InterPro" id="IPR023214">
    <property type="entry name" value="HAD_sf"/>
</dbReference>
<name>A0A4P9VHC7_9GAMM</name>
<keyword evidence="6" id="KW-1185">Reference proteome</keyword>
<dbReference type="PRINTS" id="PR00413">
    <property type="entry name" value="HADHALOGNASE"/>
</dbReference>
<dbReference type="FunFam" id="3.40.50.1000:FF:000022">
    <property type="entry name" value="Phosphoglycolate phosphatase"/>
    <property type="match status" value="1"/>
</dbReference>
<evidence type="ECO:0000256" key="3">
    <source>
        <dbReference type="ARBA" id="ARBA00006171"/>
    </source>
</evidence>
<dbReference type="NCBIfam" id="TIGR01549">
    <property type="entry name" value="HAD-SF-IA-v1"/>
    <property type="match status" value="1"/>
</dbReference>
<keyword evidence="5" id="KW-0378">Hydrolase</keyword>
<dbReference type="NCBIfam" id="TIGR01509">
    <property type="entry name" value="HAD-SF-IA-v3"/>
    <property type="match status" value="1"/>
</dbReference>
<dbReference type="InterPro" id="IPR041492">
    <property type="entry name" value="HAD_2"/>
</dbReference>
<dbReference type="GO" id="GO:0005829">
    <property type="term" value="C:cytosol"/>
    <property type="evidence" value="ECO:0007669"/>
    <property type="project" value="TreeGrafter"/>
</dbReference>
<dbReference type="InterPro" id="IPR050155">
    <property type="entry name" value="HAD-like_hydrolase_sf"/>
</dbReference>
<evidence type="ECO:0000313" key="5">
    <source>
        <dbReference type="EMBL" id="RDH42568.1"/>
    </source>
</evidence>
<proteinExistence type="inferred from homology"/>
<sequence length="232" mass="25232">MSKNSVIFDLDGTLIDTPRAIIETFTQTFLTMGLAAQKAEDIRATIGLPLEKAFSRLLNLPANNELVIQCINQYQLLFKEIILPKAKTLIFPGVEDGLATLSKQELPLAIATSKFYASADALLKAAGLRDYFSVLVGADQVNNPKPDPEAGYLTLRKLNNASVENAIMIGDTTHDLKMANAAGMRSIAVTYGIHSLPVLRSANPTWIADTFTDVVNIIAEAFQLKKIEAVIL</sequence>
<dbReference type="SFLD" id="SFLDS00003">
    <property type="entry name" value="Haloacid_Dehalogenase"/>
    <property type="match status" value="1"/>
</dbReference>
<comment type="similarity">
    <text evidence="3">Belongs to the HAD-like hydrolase superfamily. CbbY/CbbZ/Gph/YieH family.</text>
</comment>
<comment type="pathway">
    <text evidence="2">Organic acid metabolism; glycolate biosynthesis; glycolate from 2-phosphoglycolate: step 1/1.</text>
</comment>
<dbReference type="GO" id="GO:0008967">
    <property type="term" value="F:phosphoglycolate phosphatase activity"/>
    <property type="evidence" value="ECO:0007669"/>
    <property type="project" value="UniProtKB-EC"/>
</dbReference>
<dbReference type="EMBL" id="NDXW01000001">
    <property type="protein sequence ID" value="RDH42568.1"/>
    <property type="molecule type" value="Genomic_DNA"/>
</dbReference>
<dbReference type="InterPro" id="IPR023198">
    <property type="entry name" value="PGP-like_dom2"/>
</dbReference>
<dbReference type="InterPro" id="IPR036412">
    <property type="entry name" value="HAD-like_sf"/>
</dbReference>
<reference evidence="5 6" key="1">
    <citation type="submission" date="2017-04" db="EMBL/GenBank/DDBJ databases">
        <title>Draft genome sequence of Zooshikella ganghwensis VG4 isolated from Red Sea sediments.</title>
        <authorList>
            <person name="Rehman Z."/>
            <person name="Alam I."/>
            <person name="Kamau A."/>
            <person name="Bajic V."/>
            <person name="Leiknes T."/>
        </authorList>
    </citation>
    <scope>NUCLEOTIDE SEQUENCE [LARGE SCALE GENOMIC DNA]</scope>
    <source>
        <strain evidence="5 6">VG4</strain>
    </source>
</reference>
<dbReference type="InterPro" id="IPR006439">
    <property type="entry name" value="HAD-SF_hydro_IA"/>
</dbReference>
<comment type="caution">
    <text evidence="5">The sequence shown here is derived from an EMBL/GenBank/DDBJ whole genome shotgun (WGS) entry which is preliminary data.</text>
</comment>